<feature type="signal peptide" evidence="1">
    <location>
        <begin position="1"/>
        <end position="18"/>
    </location>
</feature>
<proteinExistence type="predicted"/>
<feature type="chain" id="PRO_5044291664" description="Fatty acid hydroxylase domain-containing protein" evidence="1">
    <location>
        <begin position="19"/>
        <end position="173"/>
    </location>
</feature>
<organism evidence="2 3">
    <name type="scientific">Emiliania huxleyi (strain CCMP1516)</name>
    <dbReference type="NCBI Taxonomy" id="280463"/>
    <lineage>
        <taxon>Eukaryota</taxon>
        <taxon>Haptista</taxon>
        <taxon>Haptophyta</taxon>
        <taxon>Prymnesiophyceae</taxon>
        <taxon>Isochrysidales</taxon>
        <taxon>Noelaerhabdaceae</taxon>
        <taxon>Emiliania</taxon>
    </lineage>
</organism>
<dbReference type="RefSeq" id="XP_005782854.1">
    <property type="nucleotide sequence ID" value="XM_005782797.1"/>
</dbReference>
<evidence type="ECO:0000256" key="1">
    <source>
        <dbReference type="SAM" id="SignalP"/>
    </source>
</evidence>
<dbReference type="KEGG" id="ehx:EMIHUDRAFT_456594"/>
<dbReference type="AlphaFoldDB" id="A0A0D3K3U0"/>
<accession>A0A0D3K3U0</accession>
<evidence type="ECO:0008006" key="4">
    <source>
        <dbReference type="Google" id="ProtNLM"/>
    </source>
</evidence>
<dbReference type="HOGENOM" id="CLU_1550427_0_0_1"/>
<name>A0A0D3K3U0_EMIH1</name>
<sequence length="173" mass="18652">MIQLYGGALCLLVYAVHAALGVSRYPPFYPWLAFCYLAFEFAHETAHKADPPAWLGACRDFHVQHHKTPWLNYGFVSPMCDHVFGTAHGDFAAPWASILAFGPIPFLSFFLLPPVGTCADETSSSDAESTAESEASTVLADSEPALAHAKLAGQPPAESPTCVRHAFVAEDLS</sequence>
<protein>
    <recommendedName>
        <fullName evidence="4">Fatty acid hydroxylase domain-containing protein</fullName>
    </recommendedName>
</protein>
<dbReference type="EnsemblProtists" id="EOD30425">
    <property type="protein sequence ID" value="EOD30425"/>
    <property type="gene ID" value="EMIHUDRAFT_456594"/>
</dbReference>
<dbReference type="Proteomes" id="UP000013827">
    <property type="component" value="Unassembled WGS sequence"/>
</dbReference>
<keyword evidence="1" id="KW-0732">Signal</keyword>
<keyword evidence="3" id="KW-1185">Reference proteome</keyword>
<dbReference type="GeneID" id="17275699"/>
<evidence type="ECO:0000313" key="2">
    <source>
        <dbReference type="EnsemblProtists" id="EOD30425"/>
    </source>
</evidence>
<evidence type="ECO:0000313" key="3">
    <source>
        <dbReference type="Proteomes" id="UP000013827"/>
    </source>
</evidence>
<reference evidence="3" key="1">
    <citation type="journal article" date="2013" name="Nature">
        <title>Pan genome of the phytoplankton Emiliania underpins its global distribution.</title>
        <authorList>
            <person name="Read B.A."/>
            <person name="Kegel J."/>
            <person name="Klute M.J."/>
            <person name="Kuo A."/>
            <person name="Lefebvre S.C."/>
            <person name="Maumus F."/>
            <person name="Mayer C."/>
            <person name="Miller J."/>
            <person name="Monier A."/>
            <person name="Salamov A."/>
            <person name="Young J."/>
            <person name="Aguilar M."/>
            <person name="Claverie J.M."/>
            <person name="Frickenhaus S."/>
            <person name="Gonzalez K."/>
            <person name="Herman E.K."/>
            <person name="Lin Y.C."/>
            <person name="Napier J."/>
            <person name="Ogata H."/>
            <person name="Sarno A.F."/>
            <person name="Shmutz J."/>
            <person name="Schroeder D."/>
            <person name="de Vargas C."/>
            <person name="Verret F."/>
            <person name="von Dassow P."/>
            <person name="Valentin K."/>
            <person name="Van de Peer Y."/>
            <person name="Wheeler G."/>
            <person name="Dacks J.B."/>
            <person name="Delwiche C.F."/>
            <person name="Dyhrman S.T."/>
            <person name="Glockner G."/>
            <person name="John U."/>
            <person name="Richards T."/>
            <person name="Worden A.Z."/>
            <person name="Zhang X."/>
            <person name="Grigoriev I.V."/>
            <person name="Allen A.E."/>
            <person name="Bidle K."/>
            <person name="Borodovsky M."/>
            <person name="Bowler C."/>
            <person name="Brownlee C."/>
            <person name="Cock J.M."/>
            <person name="Elias M."/>
            <person name="Gladyshev V.N."/>
            <person name="Groth M."/>
            <person name="Guda C."/>
            <person name="Hadaegh A."/>
            <person name="Iglesias-Rodriguez M.D."/>
            <person name="Jenkins J."/>
            <person name="Jones B.M."/>
            <person name="Lawson T."/>
            <person name="Leese F."/>
            <person name="Lindquist E."/>
            <person name="Lobanov A."/>
            <person name="Lomsadze A."/>
            <person name="Malik S.B."/>
            <person name="Marsh M.E."/>
            <person name="Mackinder L."/>
            <person name="Mock T."/>
            <person name="Mueller-Roeber B."/>
            <person name="Pagarete A."/>
            <person name="Parker M."/>
            <person name="Probert I."/>
            <person name="Quesneville H."/>
            <person name="Raines C."/>
            <person name="Rensing S.A."/>
            <person name="Riano-Pachon D.M."/>
            <person name="Richier S."/>
            <person name="Rokitta S."/>
            <person name="Shiraiwa Y."/>
            <person name="Soanes D.M."/>
            <person name="van der Giezen M."/>
            <person name="Wahlund T.M."/>
            <person name="Williams B."/>
            <person name="Wilson W."/>
            <person name="Wolfe G."/>
            <person name="Wurch L.L."/>
        </authorList>
    </citation>
    <scope>NUCLEOTIDE SEQUENCE</scope>
</reference>
<reference evidence="2" key="2">
    <citation type="submission" date="2024-10" db="UniProtKB">
        <authorList>
            <consortium name="EnsemblProtists"/>
        </authorList>
    </citation>
    <scope>IDENTIFICATION</scope>
</reference>